<dbReference type="GO" id="GO:0005524">
    <property type="term" value="F:ATP binding"/>
    <property type="evidence" value="ECO:0007669"/>
    <property type="project" value="UniProtKB-KW"/>
</dbReference>
<keyword evidence="2" id="KW-0813">Transport</keyword>
<keyword evidence="3" id="KW-0472">Membrane</keyword>
<dbReference type="AlphaFoldDB" id="A0AAU7LZY9"/>
<evidence type="ECO:0000256" key="6">
    <source>
        <dbReference type="ARBA" id="ARBA00022970"/>
    </source>
</evidence>
<dbReference type="InterPro" id="IPR003439">
    <property type="entry name" value="ABC_transporter-like_ATP-bd"/>
</dbReference>
<keyword evidence="8" id="KW-0614">Plasmid</keyword>
<comment type="similarity">
    <text evidence="1">Belongs to the ABC transporter superfamily.</text>
</comment>
<evidence type="ECO:0000259" key="7">
    <source>
        <dbReference type="PROSITE" id="PS50893"/>
    </source>
</evidence>
<evidence type="ECO:0000256" key="5">
    <source>
        <dbReference type="ARBA" id="ARBA00022840"/>
    </source>
</evidence>
<dbReference type="CDD" id="cd03224">
    <property type="entry name" value="ABC_TM1139_LivF_branched"/>
    <property type="match status" value="1"/>
</dbReference>
<sequence>MLETKCLNAFYGDSHILHGIDLKIPAGARVALLGRNGAGKSTLLKSLTNAGPTVKGELRFNGEDLHGLASFDRARMGIAFVPEDRRILGSMSVLENLKMAWKGTPESRRTNSPEEMLKQFPMLIPIKDRAGGLLSGGQQQILAMARAAIANPTMLLLDEPTEGLSPLIVEQLVQDVKQICQRCESSLLLCEQSVWFSRKCTDYVHLIDSGRLVFSGTWADFDANDDVRMKYLGVS</sequence>
<evidence type="ECO:0000313" key="8">
    <source>
        <dbReference type="EMBL" id="XBP73202.1"/>
    </source>
</evidence>
<reference evidence="8" key="1">
    <citation type="submission" date="2024-05" db="EMBL/GenBank/DDBJ databases">
        <authorList>
            <person name="Bunk B."/>
            <person name="Swiderski J."/>
            <person name="Sproer C."/>
            <person name="Thiel V."/>
        </authorList>
    </citation>
    <scope>NUCLEOTIDE SEQUENCE</scope>
    <source>
        <strain evidence="8">DSM 17735</strain>
        <plasmid evidence="8">p4</plasmid>
    </source>
</reference>
<dbReference type="EMBL" id="CP157679">
    <property type="protein sequence ID" value="XBP73202.1"/>
    <property type="molecule type" value="Genomic_DNA"/>
</dbReference>
<proteinExistence type="inferred from homology"/>
<dbReference type="RefSeq" id="WP_349283238.1">
    <property type="nucleotide sequence ID" value="NZ_CBCSCU010000015.1"/>
</dbReference>
<dbReference type="Pfam" id="PF00005">
    <property type="entry name" value="ABC_tran"/>
    <property type="match status" value="1"/>
</dbReference>
<dbReference type="GO" id="GO:0015807">
    <property type="term" value="P:L-amino acid transport"/>
    <property type="evidence" value="ECO:0007669"/>
    <property type="project" value="TreeGrafter"/>
</dbReference>
<gene>
    <name evidence="8" type="ORF">ABLV49_24915</name>
</gene>
<keyword evidence="6" id="KW-0029">Amino-acid transport</keyword>
<dbReference type="InterPro" id="IPR027417">
    <property type="entry name" value="P-loop_NTPase"/>
</dbReference>
<evidence type="ECO:0000256" key="3">
    <source>
        <dbReference type="ARBA" id="ARBA00022475"/>
    </source>
</evidence>
<dbReference type="PROSITE" id="PS50893">
    <property type="entry name" value="ABC_TRANSPORTER_2"/>
    <property type="match status" value="1"/>
</dbReference>
<evidence type="ECO:0000256" key="2">
    <source>
        <dbReference type="ARBA" id="ARBA00022448"/>
    </source>
</evidence>
<name>A0AAU7LZY9_9BURK</name>
<organism evidence="8">
    <name type="scientific">Polaromonas hydrogenivorans</name>
    <dbReference type="NCBI Taxonomy" id="335476"/>
    <lineage>
        <taxon>Bacteria</taxon>
        <taxon>Pseudomonadati</taxon>
        <taxon>Pseudomonadota</taxon>
        <taxon>Betaproteobacteria</taxon>
        <taxon>Burkholderiales</taxon>
        <taxon>Comamonadaceae</taxon>
        <taxon>Polaromonas</taxon>
    </lineage>
</organism>
<protein>
    <submittedName>
        <fullName evidence="8">ABC transporter ATP-binding protein</fullName>
    </submittedName>
</protein>
<keyword evidence="5 8" id="KW-0067">ATP-binding</keyword>
<dbReference type="Gene3D" id="3.40.50.300">
    <property type="entry name" value="P-loop containing nucleotide triphosphate hydrolases"/>
    <property type="match status" value="1"/>
</dbReference>
<dbReference type="SUPFAM" id="SSF52540">
    <property type="entry name" value="P-loop containing nucleoside triphosphate hydrolases"/>
    <property type="match status" value="1"/>
</dbReference>
<dbReference type="SMART" id="SM00382">
    <property type="entry name" value="AAA"/>
    <property type="match status" value="1"/>
</dbReference>
<dbReference type="InterPro" id="IPR003593">
    <property type="entry name" value="AAA+_ATPase"/>
</dbReference>
<evidence type="ECO:0000256" key="1">
    <source>
        <dbReference type="ARBA" id="ARBA00005417"/>
    </source>
</evidence>
<accession>A0AAU7LZY9</accession>
<geneLocation type="plasmid" evidence="8">
    <name>p4</name>
</geneLocation>
<dbReference type="PANTHER" id="PTHR43820:SF2">
    <property type="entry name" value="ABC TRANSPORTER ATP-BINDING PROTEIN"/>
    <property type="match status" value="1"/>
</dbReference>
<evidence type="ECO:0000256" key="4">
    <source>
        <dbReference type="ARBA" id="ARBA00022741"/>
    </source>
</evidence>
<keyword evidence="3" id="KW-1003">Cell membrane</keyword>
<keyword evidence="4" id="KW-0547">Nucleotide-binding</keyword>
<dbReference type="GO" id="GO:0015658">
    <property type="term" value="F:branched-chain amino acid transmembrane transporter activity"/>
    <property type="evidence" value="ECO:0007669"/>
    <property type="project" value="TreeGrafter"/>
</dbReference>
<dbReference type="PANTHER" id="PTHR43820">
    <property type="entry name" value="HIGH-AFFINITY BRANCHED-CHAIN AMINO ACID TRANSPORT ATP-BINDING PROTEIN LIVF"/>
    <property type="match status" value="1"/>
</dbReference>
<dbReference type="InterPro" id="IPR052156">
    <property type="entry name" value="BCAA_Transport_ATP-bd_LivF"/>
</dbReference>
<feature type="domain" description="ABC transporter" evidence="7">
    <location>
        <begin position="2"/>
        <end position="234"/>
    </location>
</feature>
<dbReference type="GO" id="GO:0016887">
    <property type="term" value="F:ATP hydrolysis activity"/>
    <property type="evidence" value="ECO:0007669"/>
    <property type="project" value="InterPro"/>
</dbReference>